<keyword evidence="4 6" id="KW-0808">Transferase</keyword>
<evidence type="ECO:0000256" key="1">
    <source>
        <dbReference type="ARBA" id="ARBA00001933"/>
    </source>
</evidence>
<dbReference type="InterPro" id="IPR015421">
    <property type="entry name" value="PyrdxlP-dep_Trfase_major"/>
</dbReference>
<comment type="similarity">
    <text evidence="2 6">Belongs to the class-I pyridoxal-phosphate-dependent aminotransferase family.</text>
</comment>
<dbReference type="GO" id="GO:0030170">
    <property type="term" value="F:pyridoxal phosphate binding"/>
    <property type="evidence" value="ECO:0007669"/>
    <property type="project" value="InterPro"/>
</dbReference>
<sequence length="387" mass="41220">MISARIAKVQDPVIPIIGRWTRESPGTISLGQGVVHYSPPDQVFAAVSEAAVGDRTLDRYGDVVGEPTLTDLIAEKLERENAIQATGDGASVICSAGANMGFLNAILAIGDVGDEIILLGPYYFNHHMAIEIAGCRPVVVPTTSEDQPDLQAIKRAMSDKTRAVVTVSPNNPTGAVYSSETLREINALCAQRGIFHISDEAYEYFLYDGAEHFSPGSLPGASAHTISLFSLSKAYGLAGWRIGYSVVPDPLVDAVRKIQDTNLICPPKVCQVAAAAALQVGASWCHDRIAKLAPVRQASLDALASLSDRCEITVPRGAFYLFLKLQSDHHDLSLVQSLIRDEGVAVLPGSAFGHTDGCSLRASYGALDADSVLEGIGRLQRGLARIL</sequence>
<evidence type="ECO:0000256" key="4">
    <source>
        <dbReference type="ARBA" id="ARBA00022679"/>
    </source>
</evidence>
<dbReference type="Gene3D" id="3.40.640.10">
    <property type="entry name" value="Type I PLP-dependent aspartate aminotransferase-like (Major domain)"/>
    <property type="match status" value="1"/>
</dbReference>
<keyword evidence="3 6" id="KW-0032">Aminotransferase</keyword>
<dbReference type="NCBIfam" id="NF004621">
    <property type="entry name" value="PRK05957.1"/>
    <property type="match status" value="1"/>
</dbReference>
<dbReference type="InterPro" id="IPR015424">
    <property type="entry name" value="PyrdxlP-dep_Trfase"/>
</dbReference>
<dbReference type="SUPFAM" id="SSF53383">
    <property type="entry name" value="PLP-dependent transferases"/>
    <property type="match status" value="1"/>
</dbReference>
<dbReference type="CDD" id="cd00609">
    <property type="entry name" value="AAT_like"/>
    <property type="match status" value="1"/>
</dbReference>
<dbReference type="PROSITE" id="PS00105">
    <property type="entry name" value="AA_TRANSFER_CLASS_1"/>
    <property type="match status" value="1"/>
</dbReference>
<dbReference type="EMBL" id="VWOX01000006">
    <property type="protein sequence ID" value="KAA5543158.1"/>
    <property type="molecule type" value="Genomic_DNA"/>
</dbReference>
<feature type="domain" description="Aminotransferase class I/classII large" evidence="7">
    <location>
        <begin position="28"/>
        <end position="377"/>
    </location>
</feature>
<evidence type="ECO:0000256" key="3">
    <source>
        <dbReference type="ARBA" id="ARBA00022576"/>
    </source>
</evidence>
<evidence type="ECO:0000313" key="9">
    <source>
        <dbReference type="Proteomes" id="UP000324479"/>
    </source>
</evidence>
<evidence type="ECO:0000313" key="8">
    <source>
        <dbReference type="EMBL" id="KAA5543158.1"/>
    </source>
</evidence>
<dbReference type="GO" id="GO:0008483">
    <property type="term" value="F:transaminase activity"/>
    <property type="evidence" value="ECO:0007669"/>
    <property type="project" value="UniProtKB-KW"/>
</dbReference>
<organism evidence="8 9">
    <name type="scientific">Roseiconus nitratireducens</name>
    <dbReference type="NCBI Taxonomy" id="2605748"/>
    <lineage>
        <taxon>Bacteria</taxon>
        <taxon>Pseudomonadati</taxon>
        <taxon>Planctomycetota</taxon>
        <taxon>Planctomycetia</taxon>
        <taxon>Pirellulales</taxon>
        <taxon>Pirellulaceae</taxon>
        <taxon>Roseiconus</taxon>
    </lineage>
</organism>
<dbReference type="EC" id="2.6.1.-" evidence="6"/>
<dbReference type="InterPro" id="IPR050596">
    <property type="entry name" value="AspAT/PAT-like"/>
</dbReference>
<dbReference type="Proteomes" id="UP000324479">
    <property type="component" value="Unassembled WGS sequence"/>
</dbReference>
<evidence type="ECO:0000256" key="5">
    <source>
        <dbReference type="ARBA" id="ARBA00022898"/>
    </source>
</evidence>
<dbReference type="InterPro" id="IPR015422">
    <property type="entry name" value="PyrdxlP-dep_Trfase_small"/>
</dbReference>
<dbReference type="GO" id="GO:0006520">
    <property type="term" value="P:amino acid metabolic process"/>
    <property type="evidence" value="ECO:0007669"/>
    <property type="project" value="InterPro"/>
</dbReference>
<protein>
    <recommendedName>
        <fullName evidence="6">Aminotransferase</fullName>
        <ecNumber evidence="6">2.6.1.-</ecNumber>
    </recommendedName>
</protein>
<dbReference type="PANTHER" id="PTHR46383:SF5">
    <property type="entry name" value="AMINOTRANSFERASE CLASS I_CLASSII DOMAIN-CONTAINING PROTEIN"/>
    <property type="match status" value="1"/>
</dbReference>
<comment type="caution">
    <text evidence="8">The sequence shown here is derived from an EMBL/GenBank/DDBJ whole genome shotgun (WGS) entry which is preliminary data.</text>
</comment>
<dbReference type="RefSeq" id="WP_150076823.1">
    <property type="nucleotide sequence ID" value="NZ_VWOX01000006.1"/>
</dbReference>
<evidence type="ECO:0000259" key="7">
    <source>
        <dbReference type="Pfam" id="PF00155"/>
    </source>
</evidence>
<gene>
    <name evidence="8" type="ORF">FYK55_12815</name>
</gene>
<dbReference type="InterPro" id="IPR004838">
    <property type="entry name" value="NHTrfase_class1_PyrdxlP-BS"/>
</dbReference>
<keyword evidence="5" id="KW-0663">Pyridoxal phosphate</keyword>
<comment type="cofactor">
    <cofactor evidence="1 6">
        <name>pyridoxal 5'-phosphate</name>
        <dbReference type="ChEBI" id="CHEBI:597326"/>
    </cofactor>
</comment>
<name>A0A5M6D6J9_9BACT</name>
<dbReference type="Pfam" id="PF00155">
    <property type="entry name" value="Aminotran_1_2"/>
    <property type="match status" value="1"/>
</dbReference>
<dbReference type="PANTHER" id="PTHR46383">
    <property type="entry name" value="ASPARTATE AMINOTRANSFERASE"/>
    <property type="match status" value="1"/>
</dbReference>
<evidence type="ECO:0000256" key="2">
    <source>
        <dbReference type="ARBA" id="ARBA00007441"/>
    </source>
</evidence>
<evidence type="ECO:0000256" key="6">
    <source>
        <dbReference type="RuleBase" id="RU000481"/>
    </source>
</evidence>
<keyword evidence="9" id="KW-1185">Reference proteome</keyword>
<dbReference type="Gene3D" id="3.90.1150.10">
    <property type="entry name" value="Aspartate Aminotransferase, domain 1"/>
    <property type="match status" value="1"/>
</dbReference>
<reference evidence="8 9" key="1">
    <citation type="submission" date="2019-08" db="EMBL/GenBank/DDBJ databases">
        <authorList>
            <person name="Dhanesh K."/>
            <person name="Kumar G."/>
            <person name="Sasikala C."/>
            <person name="Venkata Ramana C."/>
        </authorList>
    </citation>
    <scope>NUCLEOTIDE SEQUENCE [LARGE SCALE GENOMIC DNA]</scope>
    <source>
        <strain evidence="8 9">JC645</strain>
    </source>
</reference>
<dbReference type="AlphaFoldDB" id="A0A5M6D6J9"/>
<proteinExistence type="inferred from homology"/>
<dbReference type="InterPro" id="IPR004839">
    <property type="entry name" value="Aminotransferase_I/II_large"/>
</dbReference>
<accession>A0A5M6D6J9</accession>